<dbReference type="Proteomes" id="UP001385951">
    <property type="component" value="Unassembled WGS sequence"/>
</dbReference>
<evidence type="ECO:0000256" key="1">
    <source>
        <dbReference type="SAM" id="SignalP"/>
    </source>
</evidence>
<accession>A0AAW0G570</accession>
<organism evidence="2 3">
    <name type="scientific">Cerrena zonata</name>
    <dbReference type="NCBI Taxonomy" id="2478898"/>
    <lineage>
        <taxon>Eukaryota</taxon>
        <taxon>Fungi</taxon>
        <taxon>Dikarya</taxon>
        <taxon>Basidiomycota</taxon>
        <taxon>Agaricomycotina</taxon>
        <taxon>Agaricomycetes</taxon>
        <taxon>Polyporales</taxon>
        <taxon>Cerrenaceae</taxon>
        <taxon>Cerrena</taxon>
    </lineage>
</organism>
<keyword evidence="3" id="KW-1185">Reference proteome</keyword>
<protein>
    <recommendedName>
        <fullName evidence="4">Hydrophobin</fullName>
    </recommendedName>
</protein>
<reference evidence="2 3" key="1">
    <citation type="submission" date="2022-09" db="EMBL/GenBank/DDBJ databases">
        <authorList>
            <person name="Palmer J.M."/>
        </authorList>
    </citation>
    <scope>NUCLEOTIDE SEQUENCE [LARGE SCALE GENOMIC DNA]</scope>
    <source>
        <strain evidence="2 3">DSM 7382</strain>
    </source>
</reference>
<sequence>MTVLFKSSITLFTALLAMAVPSSAASDSCSEVQIDHLCCRAVTPSSPNSGVGPNGCAVFPADPGTVTGGACSPTTSTCLGGVEVCCTSASPCGSGLQGNNCTVVHP</sequence>
<dbReference type="EMBL" id="JASBNA010000011">
    <property type="protein sequence ID" value="KAK7688046.1"/>
    <property type="molecule type" value="Genomic_DNA"/>
</dbReference>
<feature type="signal peptide" evidence="1">
    <location>
        <begin position="1"/>
        <end position="24"/>
    </location>
</feature>
<name>A0AAW0G570_9APHY</name>
<comment type="caution">
    <text evidence="2">The sequence shown here is derived from an EMBL/GenBank/DDBJ whole genome shotgun (WGS) entry which is preliminary data.</text>
</comment>
<evidence type="ECO:0008006" key="4">
    <source>
        <dbReference type="Google" id="ProtNLM"/>
    </source>
</evidence>
<proteinExistence type="predicted"/>
<evidence type="ECO:0000313" key="3">
    <source>
        <dbReference type="Proteomes" id="UP001385951"/>
    </source>
</evidence>
<feature type="chain" id="PRO_5044024410" description="Hydrophobin" evidence="1">
    <location>
        <begin position="25"/>
        <end position="106"/>
    </location>
</feature>
<dbReference type="AlphaFoldDB" id="A0AAW0G570"/>
<evidence type="ECO:0000313" key="2">
    <source>
        <dbReference type="EMBL" id="KAK7688046.1"/>
    </source>
</evidence>
<gene>
    <name evidence="2" type="ORF">QCA50_008416</name>
</gene>
<keyword evidence="1" id="KW-0732">Signal</keyword>